<keyword evidence="9 12" id="KW-1133">Transmembrane helix</keyword>
<evidence type="ECO:0000256" key="11">
    <source>
        <dbReference type="ARBA" id="ARBA00023136"/>
    </source>
</evidence>
<keyword evidence="7" id="KW-0479">Metal-binding</keyword>
<keyword evidence="5" id="KW-0349">Heme</keyword>
<keyword evidence="11 12" id="KW-0472">Membrane</keyword>
<proteinExistence type="inferred from homology"/>
<feature type="transmembrane region" description="Helical" evidence="12">
    <location>
        <begin position="339"/>
        <end position="363"/>
    </location>
</feature>
<feature type="transmembrane region" description="Helical" evidence="12">
    <location>
        <begin position="54"/>
        <end position="80"/>
    </location>
</feature>
<evidence type="ECO:0000256" key="9">
    <source>
        <dbReference type="ARBA" id="ARBA00022989"/>
    </source>
</evidence>
<dbReference type="PANTHER" id="PTHR43141">
    <property type="entry name" value="CYTOCHROME BD2 SUBUNIT II"/>
    <property type="match status" value="1"/>
</dbReference>
<organism evidence="13 14">
    <name type="scientific">Methylomonas rivi</name>
    <dbReference type="NCBI Taxonomy" id="2952226"/>
    <lineage>
        <taxon>Bacteria</taxon>
        <taxon>Pseudomonadati</taxon>
        <taxon>Pseudomonadota</taxon>
        <taxon>Gammaproteobacteria</taxon>
        <taxon>Methylococcales</taxon>
        <taxon>Methylococcaceae</taxon>
        <taxon>Methylomonas</taxon>
    </lineage>
</organism>
<keyword evidence="10" id="KW-0408">Iron</keyword>
<feature type="transmembrane region" description="Helical" evidence="12">
    <location>
        <begin position="86"/>
        <end position="107"/>
    </location>
</feature>
<feature type="transmembrane region" description="Helical" evidence="12">
    <location>
        <begin position="293"/>
        <end position="319"/>
    </location>
</feature>
<evidence type="ECO:0000256" key="8">
    <source>
        <dbReference type="ARBA" id="ARBA00022982"/>
    </source>
</evidence>
<comment type="similarity">
    <text evidence="2">Belongs to the cytochrome ubiquinol oxidase subunit 2 family.</text>
</comment>
<comment type="caution">
    <text evidence="13">The sequence shown here is derived from an EMBL/GenBank/DDBJ whole genome shotgun (WGS) entry which is preliminary data.</text>
</comment>
<gene>
    <name evidence="13" type="primary">cydB</name>
    <name evidence="13" type="ORF">NP596_10045</name>
</gene>
<evidence type="ECO:0000313" key="14">
    <source>
        <dbReference type="Proteomes" id="UP001524586"/>
    </source>
</evidence>
<protein>
    <submittedName>
        <fullName evidence="13">Cytochrome d ubiquinol oxidase subunit II</fullName>
    </submittedName>
</protein>
<feature type="transmembrane region" description="Helical" evidence="12">
    <location>
        <begin position="208"/>
        <end position="227"/>
    </location>
</feature>
<evidence type="ECO:0000256" key="4">
    <source>
        <dbReference type="ARBA" id="ARBA00022475"/>
    </source>
</evidence>
<evidence type="ECO:0000256" key="3">
    <source>
        <dbReference type="ARBA" id="ARBA00022448"/>
    </source>
</evidence>
<keyword evidence="4" id="KW-1003">Cell membrane</keyword>
<evidence type="ECO:0000256" key="10">
    <source>
        <dbReference type="ARBA" id="ARBA00023004"/>
    </source>
</evidence>
<evidence type="ECO:0000256" key="7">
    <source>
        <dbReference type="ARBA" id="ARBA00022723"/>
    </source>
</evidence>
<dbReference type="RefSeq" id="WP_256615218.1">
    <property type="nucleotide sequence ID" value="NZ_JANIBK010000043.1"/>
</dbReference>
<evidence type="ECO:0000256" key="2">
    <source>
        <dbReference type="ARBA" id="ARBA00007543"/>
    </source>
</evidence>
<evidence type="ECO:0000256" key="6">
    <source>
        <dbReference type="ARBA" id="ARBA00022692"/>
    </source>
</evidence>
<name>A0ABT1U4N1_9GAMM</name>
<dbReference type="NCBIfam" id="TIGR00203">
    <property type="entry name" value="cydB"/>
    <property type="match status" value="1"/>
</dbReference>
<keyword evidence="6 12" id="KW-0812">Transmembrane</keyword>
<accession>A0ABT1U4N1</accession>
<evidence type="ECO:0000256" key="12">
    <source>
        <dbReference type="SAM" id="Phobius"/>
    </source>
</evidence>
<dbReference type="EMBL" id="JANIBK010000043">
    <property type="protein sequence ID" value="MCQ8128799.1"/>
    <property type="molecule type" value="Genomic_DNA"/>
</dbReference>
<dbReference type="Pfam" id="PF02322">
    <property type="entry name" value="Cyt_bd_oxida_II"/>
    <property type="match status" value="1"/>
</dbReference>
<feature type="transmembrane region" description="Helical" evidence="12">
    <location>
        <begin position="12"/>
        <end position="42"/>
    </location>
</feature>
<evidence type="ECO:0000256" key="1">
    <source>
        <dbReference type="ARBA" id="ARBA00004651"/>
    </source>
</evidence>
<keyword evidence="3" id="KW-0813">Transport</keyword>
<evidence type="ECO:0000256" key="5">
    <source>
        <dbReference type="ARBA" id="ARBA00022617"/>
    </source>
</evidence>
<feature type="transmembrane region" description="Helical" evidence="12">
    <location>
        <begin position="268"/>
        <end position="286"/>
    </location>
</feature>
<feature type="transmembrane region" description="Helical" evidence="12">
    <location>
        <begin position="127"/>
        <end position="147"/>
    </location>
</feature>
<comment type="subcellular location">
    <subcellularLocation>
        <location evidence="1">Cell membrane</location>
        <topology evidence="1">Multi-pass membrane protein</topology>
    </subcellularLocation>
</comment>
<keyword evidence="8" id="KW-0249">Electron transport</keyword>
<dbReference type="InterPro" id="IPR003317">
    <property type="entry name" value="Cyt-d_oxidase_su2"/>
</dbReference>
<reference evidence="13 14" key="1">
    <citation type="submission" date="2022-07" db="EMBL/GenBank/DDBJ databases">
        <title>Methylomonas rivi sp. nov., Methylomonas rosea sp. nov., Methylomonas aureus sp. nov. and Methylomonas subterranea sp. nov., four novel methanotrophs isolated from a freshwater creek and the deep terrestrial subsurface.</title>
        <authorList>
            <person name="Abin C."/>
            <person name="Sankaranarayanan K."/>
            <person name="Garner C."/>
            <person name="Sindelar R."/>
            <person name="Kotary K."/>
            <person name="Garner R."/>
            <person name="Barclay S."/>
            <person name="Lawson P."/>
            <person name="Krumholz L."/>
        </authorList>
    </citation>
    <scope>NUCLEOTIDE SEQUENCE [LARGE SCALE GENOMIC DNA]</scope>
    <source>
        <strain evidence="13 14">WSC-6</strain>
    </source>
</reference>
<sequence>MPTDLESLRLIGWALLGAVMVALALCEGLTLGVALLLPLLLPLLGADERDSRRLIASIAPAGMGNLAWLVVMVAVLFAAWPTAYAVAMASLYGLLLPILLSLLLRPLALYFWDASEDARWQRHAKKILAGGGLVSAGLLGVLAGNLLKGIPFHLDSDMRILFLGDFAGLFNPFSLLAAAVCLTLLAMHGAVFLQLKAGDELLPQTKAVALRAGGAYLLSFAAAGLWITHLEGYHISSDILPNGASNPLAKFVKRGEGLWLDNYEHEPLLWSVPVLAFVAAIAALLLSKWDKAYFAMIASSLCVVMTVLTFGVSMFPFLLPSNISLNSSLTIWDSSASPMTLQSLVWTLAFALPLMLLCSRWAFSAATCAKRNAMAADE</sequence>
<keyword evidence="14" id="KW-1185">Reference proteome</keyword>
<feature type="transmembrane region" description="Helical" evidence="12">
    <location>
        <begin position="167"/>
        <end position="187"/>
    </location>
</feature>
<evidence type="ECO:0000313" key="13">
    <source>
        <dbReference type="EMBL" id="MCQ8128799.1"/>
    </source>
</evidence>
<dbReference type="Proteomes" id="UP001524586">
    <property type="component" value="Unassembled WGS sequence"/>
</dbReference>
<dbReference type="PANTHER" id="PTHR43141:SF5">
    <property type="entry name" value="CYTOCHROME BD-I UBIQUINOL OXIDASE SUBUNIT 2"/>
    <property type="match status" value="1"/>
</dbReference>